<gene>
    <name evidence="4" type="ORF">CPELLU_LOCUS7894</name>
</gene>
<keyword evidence="5" id="KW-1185">Reference proteome</keyword>
<dbReference type="EMBL" id="CAJVQA010005425">
    <property type="protein sequence ID" value="CAG8620444.1"/>
    <property type="molecule type" value="Genomic_DNA"/>
</dbReference>
<dbReference type="GO" id="GO:0016020">
    <property type="term" value="C:membrane"/>
    <property type="evidence" value="ECO:0007669"/>
    <property type="project" value="UniProtKB-SubCell"/>
</dbReference>
<dbReference type="InterPro" id="IPR006968">
    <property type="entry name" value="RUS_fam"/>
</dbReference>
<proteinExistence type="inferred from homology"/>
<name>A0A9N9D079_9GLOM</name>
<organism evidence="4 5">
    <name type="scientific">Cetraspora pellucida</name>
    <dbReference type="NCBI Taxonomy" id="1433469"/>
    <lineage>
        <taxon>Eukaryota</taxon>
        <taxon>Fungi</taxon>
        <taxon>Fungi incertae sedis</taxon>
        <taxon>Mucoromycota</taxon>
        <taxon>Glomeromycotina</taxon>
        <taxon>Glomeromycetes</taxon>
        <taxon>Diversisporales</taxon>
        <taxon>Gigasporaceae</taxon>
        <taxon>Cetraspora</taxon>
    </lineage>
</organism>
<comment type="caution">
    <text evidence="4">The sequence shown here is derived from an EMBL/GenBank/DDBJ whole genome shotgun (WGS) entry which is preliminary data.</text>
</comment>
<dbReference type="OrthoDB" id="19606at2759"/>
<dbReference type="PANTHER" id="PTHR12770:SF22">
    <property type="entry name" value="PROTEIN ROOT UVB SENSITIVE 1, CHLOROPLASTIC"/>
    <property type="match status" value="1"/>
</dbReference>
<dbReference type="InterPro" id="IPR055412">
    <property type="entry name" value="UVB_sens_C"/>
</dbReference>
<evidence type="ECO:0000313" key="4">
    <source>
        <dbReference type="EMBL" id="CAG8620444.1"/>
    </source>
</evidence>
<sequence>MLNISSNDKIDSDKTFSDPFIKFERSSSHKDISFRDLVLSIKQYTITAFMPKDYHDSVTKDYWGFMKWQFYHNIAGSVTGVLSTQSLIYAMGLGANSIPLAAALNWIIKDGLGQLGGVIYAASINDRFDSEPKRHRFQSVIVMQWASLLEFLGDITGKSGSQSTAAGLLGTASITVYSASQSIIPIMICFIPFSIFNIYSSYRSNLYVTTNTLNVPRAEMILYGILKSLDERSNLSLPHNNVIKDLIPTPKNISSREIFVGYYHSSFKIPLVIEPALHHYTSQEYTNNLITSLTHKGFIHSEEYFILHTPNRNSGNKQHVVLWFSQNAKSKDMIKGFYHACAVRYLLEGHDLFKLDKDYNDFIFNIMKISHEWVENSFEIFLKVLVKKNWEIEHTFLTDKNNHRLSIDN</sequence>
<dbReference type="InterPro" id="IPR054549">
    <property type="entry name" value="UVB_sens_RUS_dom"/>
</dbReference>
<accession>A0A9N9D079</accession>
<evidence type="ECO:0000256" key="1">
    <source>
        <dbReference type="ARBA" id="ARBA00007558"/>
    </source>
</evidence>
<dbReference type="Pfam" id="PF24160">
    <property type="entry name" value="UVB_sens_C"/>
    <property type="match status" value="1"/>
</dbReference>
<dbReference type="AlphaFoldDB" id="A0A9N9D079"/>
<feature type="domain" description="Root UVB sensitive protein C-terminal" evidence="3">
    <location>
        <begin position="316"/>
        <end position="398"/>
    </location>
</feature>
<dbReference type="Proteomes" id="UP000789759">
    <property type="component" value="Unassembled WGS sequence"/>
</dbReference>
<feature type="domain" description="Protein root UVB sensitive/RUS" evidence="2">
    <location>
        <begin position="42"/>
        <end position="151"/>
    </location>
</feature>
<evidence type="ECO:0000313" key="5">
    <source>
        <dbReference type="Proteomes" id="UP000789759"/>
    </source>
</evidence>
<evidence type="ECO:0000259" key="3">
    <source>
        <dbReference type="Pfam" id="PF24160"/>
    </source>
</evidence>
<evidence type="ECO:0000259" key="2">
    <source>
        <dbReference type="Pfam" id="PF04884"/>
    </source>
</evidence>
<dbReference type="Pfam" id="PF04884">
    <property type="entry name" value="UVB_sens_prot"/>
    <property type="match status" value="2"/>
</dbReference>
<reference evidence="4" key="1">
    <citation type="submission" date="2021-06" db="EMBL/GenBank/DDBJ databases">
        <authorList>
            <person name="Kallberg Y."/>
            <person name="Tangrot J."/>
            <person name="Rosling A."/>
        </authorList>
    </citation>
    <scope>NUCLEOTIDE SEQUENCE</scope>
    <source>
        <strain evidence="4">FL966</strain>
    </source>
</reference>
<feature type="domain" description="Protein root UVB sensitive/RUS" evidence="2">
    <location>
        <begin position="152"/>
        <end position="225"/>
    </location>
</feature>
<comment type="similarity">
    <text evidence="1">Belongs to the RUS1 family.</text>
</comment>
<dbReference type="PANTHER" id="PTHR12770">
    <property type="entry name" value="RUS1 FAMILY PROTEIN C16ORF58"/>
    <property type="match status" value="1"/>
</dbReference>
<protein>
    <submittedName>
        <fullName evidence="4">12781_t:CDS:1</fullName>
    </submittedName>
</protein>